<dbReference type="SMART" id="SM00195">
    <property type="entry name" value="DSPc"/>
    <property type="match status" value="1"/>
</dbReference>
<feature type="domain" description="Tyrosine specific protein phosphatases" evidence="5">
    <location>
        <begin position="391"/>
        <end position="456"/>
    </location>
</feature>
<feature type="binding site" evidence="4">
    <location>
        <position position="65"/>
    </location>
    <ligand>
        <name>Mg(2+)</name>
        <dbReference type="ChEBI" id="CHEBI:18420"/>
        <label>1</label>
    </ligand>
</feature>
<dbReference type="PROSITE" id="PS50056">
    <property type="entry name" value="TYR_PHOSPHATASE_2"/>
    <property type="match status" value="1"/>
</dbReference>
<dbReference type="Gene3D" id="3.90.190.10">
    <property type="entry name" value="Protein tyrosine phosphatase superfamily"/>
    <property type="match status" value="1"/>
</dbReference>
<dbReference type="GO" id="GO:0004721">
    <property type="term" value="F:phosphoprotein phosphatase activity"/>
    <property type="evidence" value="ECO:0007669"/>
    <property type="project" value="UniProtKB-KW"/>
</dbReference>
<dbReference type="InterPro" id="IPR036705">
    <property type="entry name" value="Ribosyl_crysJ1_sf"/>
</dbReference>
<keyword evidence="4" id="KW-0479">Metal-binding</keyword>
<feature type="binding site" evidence="4">
    <location>
        <position position="66"/>
    </location>
    <ligand>
        <name>Mg(2+)</name>
        <dbReference type="ChEBI" id="CHEBI:18420"/>
        <label>1</label>
    </ligand>
</feature>
<feature type="binding site" evidence="4">
    <location>
        <position position="262"/>
    </location>
    <ligand>
        <name>Mg(2+)</name>
        <dbReference type="ChEBI" id="CHEBI:18420"/>
        <label>1</label>
    </ligand>
</feature>
<dbReference type="SMART" id="SM00404">
    <property type="entry name" value="PTPc_motif"/>
    <property type="match status" value="1"/>
</dbReference>
<dbReference type="InterPro" id="IPR000387">
    <property type="entry name" value="Tyr_Pase_dom"/>
</dbReference>
<accession>A0A239EFT8</accession>
<proteinExistence type="inferred from homology"/>
<comment type="similarity">
    <text evidence="1">Belongs to the ADP-ribosylglycohydrolase family.</text>
</comment>
<dbReference type="InterPro" id="IPR000340">
    <property type="entry name" value="Dual-sp_phosphatase_cat-dom"/>
</dbReference>
<keyword evidence="4" id="KW-0460">Magnesium</keyword>
<dbReference type="Proteomes" id="UP000198386">
    <property type="component" value="Unassembled WGS sequence"/>
</dbReference>
<dbReference type="InterPro" id="IPR003595">
    <property type="entry name" value="Tyr_Pase_cat"/>
</dbReference>
<keyword evidence="7" id="KW-1185">Reference proteome</keyword>
<dbReference type="InterPro" id="IPR005502">
    <property type="entry name" value="Ribosyl_crysJ1"/>
</dbReference>
<dbReference type="Pfam" id="PF03747">
    <property type="entry name" value="ADP_ribosyl_GH"/>
    <property type="match status" value="1"/>
</dbReference>
<dbReference type="SUPFAM" id="SSF52799">
    <property type="entry name" value="(Phosphotyrosine protein) phosphatases II"/>
    <property type="match status" value="1"/>
</dbReference>
<feature type="binding site" evidence="4">
    <location>
        <position position="67"/>
    </location>
    <ligand>
        <name>Mg(2+)</name>
        <dbReference type="ChEBI" id="CHEBI:18420"/>
        <label>1</label>
    </ligand>
</feature>
<dbReference type="PANTHER" id="PTHR16222">
    <property type="entry name" value="ADP-RIBOSYLGLYCOHYDROLASE"/>
    <property type="match status" value="1"/>
</dbReference>
<dbReference type="CDD" id="cd14498">
    <property type="entry name" value="DSP"/>
    <property type="match status" value="1"/>
</dbReference>
<dbReference type="SUPFAM" id="SSF101478">
    <property type="entry name" value="ADP-ribosylglycohydrolase"/>
    <property type="match status" value="1"/>
</dbReference>
<dbReference type="InterPro" id="IPR050792">
    <property type="entry name" value="ADP-ribosylglycohydrolase"/>
</dbReference>
<keyword evidence="3" id="KW-0904">Protein phosphatase</keyword>
<evidence type="ECO:0000256" key="4">
    <source>
        <dbReference type="PIRSR" id="PIRSR605502-1"/>
    </source>
</evidence>
<evidence type="ECO:0000256" key="1">
    <source>
        <dbReference type="ARBA" id="ARBA00010702"/>
    </source>
</evidence>
<feature type="binding site" evidence="4">
    <location>
        <position position="265"/>
    </location>
    <ligand>
        <name>Mg(2+)</name>
        <dbReference type="ChEBI" id="CHEBI:18420"/>
        <label>1</label>
    </ligand>
</feature>
<reference evidence="7" key="1">
    <citation type="submission" date="2017-06" db="EMBL/GenBank/DDBJ databases">
        <authorList>
            <person name="Varghese N."/>
            <person name="Submissions S."/>
        </authorList>
    </citation>
    <scope>NUCLEOTIDE SEQUENCE [LARGE SCALE GENOMIC DNA]</scope>
    <source>
        <strain evidence="7">DSM 45423</strain>
    </source>
</reference>
<evidence type="ECO:0000313" key="6">
    <source>
        <dbReference type="EMBL" id="SNS43108.1"/>
    </source>
</evidence>
<dbReference type="Gene3D" id="1.10.4080.10">
    <property type="entry name" value="ADP-ribosylation/Crystallin J1"/>
    <property type="match status" value="1"/>
</dbReference>
<dbReference type="AlphaFoldDB" id="A0A239EFT8"/>
<dbReference type="InterPro" id="IPR016130">
    <property type="entry name" value="Tyr_Pase_AS"/>
</dbReference>
<protein>
    <submittedName>
        <fullName evidence="6">ADP-ribosyl-[dinitrogen reductase] hydrolase</fullName>
    </submittedName>
</protein>
<dbReference type="InterPro" id="IPR020422">
    <property type="entry name" value="TYR_PHOSPHATASE_DUAL_dom"/>
</dbReference>
<dbReference type="PANTHER" id="PTHR16222:SF24">
    <property type="entry name" value="ADP-RIBOSYLHYDROLASE ARH3"/>
    <property type="match status" value="1"/>
</dbReference>
<dbReference type="RefSeq" id="WP_089404240.1">
    <property type="nucleotide sequence ID" value="NZ_FZOH01000004.1"/>
</dbReference>
<keyword evidence="2 6" id="KW-0378">Hydrolase</keyword>
<dbReference type="InterPro" id="IPR029021">
    <property type="entry name" value="Prot-tyrosine_phosphatase-like"/>
</dbReference>
<evidence type="ECO:0000313" key="7">
    <source>
        <dbReference type="Proteomes" id="UP000198386"/>
    </source>
</evidence>
<feature type="binding site" evidence="4">
    <location>
        <position position="264"/>
    </location>
    <ligand>
        <name>Mg(2+)</name>
        <dbReference type="ChEBI" id="CHEBI:18420"/>
        <label>1</label>
    </ligand>
</feature>
<gene>
    <name evidence="6" type="ORF">SAMN04488107_2521</name>
</gene>
<dbReference type="PROSITE" id="PS00383">
    <property type="entry name" value="TYR_PHOSPHATASE_1"/>
    <property type="match status" value="1"/>
</dbReference>
<evidence type="ECO:0000256" key="2">
    <source>
        <dbReference type="ARBA" id="ARBA00022801"/>
    </source>
</evidence>
<organism evidence="6 7">
    <name type="scientific">Geodermatophilus saharensis</name>
    <dbReference type="NCBI Taxonomy" id="1137994"/>
    <lineage>
        <taxon>Bacteria</taxon>
        <taxon>Bacillati</taxon>
        <taxon>Actinomycetota</taxon>
        <taxon>Actinomycetes</taxon>
        <taxon>Geodermatophilales</taxon>
        <taxon>Geodermatophilaceae</taxon>
        <taxon>Geodermatophilus</taxon>
    </lineage>
</organism>
<evidence type="ECO:0000256" key="3">
    <source>
        <dbReference type="ARBA" id="ARBA00022912"/>
    </source>
</evidence>
<comment type="cofactor">
    <cofactor evidence="4">
        <name>Mg(2+)</name>
        <dbReference type="ChEBI" id="CHEBI:18420"/>
    </cofactor>
    <text evidence="4">Binds 2 magnesium ions per subunit.</text>
</comment>
<dbReference type="OrthoDB" id="9798107at2"/>
<dbReference type="Pfam" id="PF00782">
    <property type="entry name" value="DSPc"/>
    <property type="match status" value="1"/>
</dbReference>
<name>A0A239EFT8_9ACTN</name>
<dbReference type="GO" id="GO:0046872">
    <property type="term" value="F:metal ion binding"/>
    <property type="evidence" value="ECO:0007669"/>
    <property type="project" value="UniProtKB-KW"/>
</dbReference>
<dbReference type="EMBL" id="FZOH01000004">
    <property type="protein sequence ID" value="SNS43108.1"/>
    <property type="molecule type" value="Genomic_DNA"/>
</dbReference>
<evidence type="ECO:0000259" key="5">
    <source>
        <dbReference type="PROSITE" id="PS50056"/>
    </source>
</evidence>
<sequence>MTAPLSRRHRVAGALVGSAVGDALGAPFEFGPPGRFSADFPSPARGARTEMRGGGSLGWEPGEFTDDTQMALLVATSLVEHGGLYEADVFDRFRAWAAAGPPDVGIQTSAVLRSGLPWDQAAAEHFARTGRAAGNGSLMRTTPAAIWFSRFGTEATVDAARRISALTHGDPSAGEGCAVFHELVRVALDDGDPLAAVPAALSLVSEEHRGKWSAVLAEDWTPRKATESNGAVWPTLGQALWALRRGRDFAEVMRLVIDLGGDTDTVACVAGGLAGAVYGITGIPARWATAVHGTVPGYGDKVWRPAGLQELATALDGGPLVTYDPGPTQRLGPTEVIDGLWAADLDGARYADEDFAVVSLCRLGEPFPHEVNRLVYLTDDDHNPDLDGLLDDVLGDMKAFREEGHRVLVHCHGGASRTGFILCAWLIREKCMDVEEATESVRERWPHLGLWNESFTAALHRLADRRDCRTDEEDV</sequence>